<dbReference type="InterPro" id="IPR014978">
    <property type="entry name" value="Gln-Leu-Gln_QLQ"/>
</dbReference>
<dbReference type="KEGG" id="bdi:100833962"/>
<comment type="similarity">
    <text evidence="2 6">Belongs to the GRF family.</text>
</comment>
<dbReference type="GeneID" id="100833962"/>
<comment type="subcellular location">
    <subcellularLocation>
        <location evidence="1 5 6">Nucleus</location>
    </subcellularLocation>
</comment>
<dbReference type="eggNOG" id="ENOG502QSFK">
    <property type="taxonomic scope" value="Eukaryota"/>
</dbReference>
<accession>I1J1E5</accession>
<feature type="compositionally biased region" description="Low complexity" evidence="7">
    <location>
        <begin position="174"/>
        <end position="193"/>
    </location>
</feature>
<evidence type="ECO:0000256" key="6">
    <source>
        <dbReference type="RuleBase" id="RU367127"/>
    </source>
</evidence>
<gene>
    <name evidence="11" type="primary">LOC100833962</name>
    <name evidence="10" type="ORF">BRADI_5g20607v3</name>
</gene>
<dbReference type="AlphaFoldDB" id="I1J1E5"/>
<evidence type="ECO:0000256" key="5">
    <source>
        <dbReference type="PROSITE-ProRule" id="PRU01002"/>
    </source>
</evidence>
<feature type="domain" description="QLQ" evidence="8">
    <location>
        <begin position="63"/>
        <end position="98"/>
    </location>
</feature>
<dbReference type="EnsemblPlants" id="KQJ84396">
    <property type="protein sequence ID" value="KQJ84396"/>
    <property type="gene ID" value="BRADI_5g20607v3"/>
</dbReference>
<dbReference type="GO" id="GO:0006355">
    <property type="term" value="P:regulation of DNA-templated transcription"/>
    <property type="evidence" value="ECO:0007669"/>
    <property type="project" value="InterPro"/>
</dbReference>
<comment type="domain">
    <text evidence="6">The QLQ domain and WRC domain may be involved in protein-protein interaction and DNA-binding, respectively.</text>
</comment>
<evidence type="ECO:0000256" key="3">
    <source>
        <dbReference type="ARBA" id="ARBA00023159"/>
    </source>
</evidence>
<evidence type="ECO:0000259" key="9">
    <source>
        <dbReference type="PROSITE" id="PS51667"/>
    </source>
</evidence>
<keyword evidence="4 5" id="KW-0539">Nucleus</keyword>
<reference evidence="10" key="2">
    <citation type="submission" date="2017-06" db="EMBL/GenBank/DDBJ databases">
        <title>WGS assembly of Brachypodium distachyon.</title>
        <authorList>
            <consortium name="The International Brachypodium Initiative"/>
            <person name="Lucas S."/>
            <person name="Harmon-Smith M."/>
            <person name="Lail K."/>
            <person name="Tice H."/>
            <person name="Grimwood J."/>
            <person name="Bruce D."/>
            <person name="Barry K."/>
            <person name="Shu S."/>
            <person name="Lindquist E."/>
            <person name="Wang M."/>
            <person name="Pitluck S."/>
            <person name="Vogel J.P."/>
            <person name="Garvin D.F."/>
            <person name="Mockler T.C."/>
            <person name="Schmutz J."/>
            <person name="Rokhsar D."/>
            <person name="Bevan M.W."/>
        </authorList>
    </citation>
    <scope>NUCLEOTIDE SEQUENCE</scope>
    <source>
        <strain evidence="10">Bd21</strain>
    </source>
</reference>
<dbReference type="Pfam" id="PF08880">
    <property type="entry name" value="QLQ"/>
    <property type="match status" value="1"/>
</dbReference>
<reference evidence="11" key="3">
    <citation type="submission" date="2018-08" db="UniProtKB">
        <authorList>
            <consortium name="EnsemblPlants"/>
        </authorList>
    </citation>
    <scope>IDENTIFICATION</scope>
    <source>
        <strain evidence="11">cv. Bd21</strain>
    </source>
</reference>
<dbReference type="GO" id="GO:0005524">
    <property type="term" value="F:ATP binding"/>
    <property type="evidence" value="ECO:0007669"/>
    <property type="project" value="UniProtKB-UniRule"/>
</dbReference>
<protein>
    <recommendedName>
        <fullName evidence="6">Growth-regulating factor</fullName>
    </recommendedName>
</protein>
<comment type="function">
    <text evidence="6">Transcription activator.</text>
</comment>
<dbReference type="PROSITE" id="PS51666">
    <property type="entry name" value="QLQ"/>
    <property type="match status" value="1"/>
</dbReference>
<dbReference type="RefSeq" id="XP_003580449.1">
    <property type="nucleotide sequence ID" value="XM_003580401.4"/>
</dbReference>
<evidence type="ECO:0000256" key="7">
    <source>
        <dbReference type="SAM" id="MobiDB-lite"/>
    </source>
</evidence>
<evidence type="ECO:0000313" key="10">
    <source>
        <dbReference type="EMBL" id="KQJ84396.1"/>
    </source>
</evidence>
<dbReference type="OMA" id="HMMGARW"/>
<dbReference type="EMBL" id="CM000884">
    <property type="protein sequence ID" value="KQJ84396.1"/>
    <property type="molecule type" value="Genomic_DNA"/>
</dbReference>
<dbReference type="FunCoup" id="I1J1E5">
    <property type="interactions" value="13"/>
</dbReference>
<dbReference type="SMART" id="SM00951">
    <property type="entry name" value="QLQ"/>
    <property type="match status" value="1"/>
</dbReference>
<keyword evidence="3 6" id="KW-0010">Activator</keyword>
<dbReference type="Proteomes" id="UP000008810">
    <property type="component" value="Chromosome 5"/>
</dbReference>
<keyword evidence="6" id="KW-0804">Transcription</keyword>
<dbReference type="OrthoDB" id="1927209at2759"/>
<evidence type="ECO:0000313" key="11">
    <source>
        <dbReference type="EnsemblPlants" id="KQJ84396"/>
    </source>
</evidence>
<dbReference type="PANTHER" id="PTHR31602:SF113">
    <property type="entry name" value="GROWTH-REGULATING FACTOR 4"/>
    <property type="match status" value="1"/>
</dbReference>
<evidence type="ECO:0000259" key="8">
    <source>
        <dbReference type="PROSITE" id="PS51666"/>
    </source>
</evidence>
<dbReference type="GO" id="GO:0005634">
    <property type="term" value="C:nucleus"/>
    <property type="evidence" value="ECO:0007669"/>
    <property type="project" value="UniProtKB-SubCell"/>
</dbReference>
<dbReference type="HOGENOM" id="CLU_037908_3_0_1"/>
<feature type="short sequence motif" description="Bipartite nuclear localization signal" evidence="5">
    <location>
        <begin position="159"/>
        <end position="166"/>
    </location>
</feature>
<dbReference type="PROSITE" id="PS51667">
    <property type="entry name" value="WRC"/>
    <property type="match status" value="1"/>
</dbReference>
<evidence type="ECO:0000313" key="12">
    <source>
        <dbReference type="Proteomes" id="UP000008810"/>
    </source>
</evidence>
<feature type="region of interest" description="Disordered" evidence="7">
    <location>
        <begin position="154"/>
        <end position="193"/>
    </location>
</feature>
<dbReference type="PANTHER" id="PTHR31602">
    <property type="entry name" value="GROWTH-REGULATING FACTOR 5"/>
    <property type="match status" value="1"/>
</dbReference>
<dbReference type="InterPro" id="IPR014977">
    <property type="entry name" value="WRC_dom"/>
</dbReference>
<feature type="compositionally biased region" description="Basic residues" evidence="7">
    <location>
        <begin position="156"/>
        <end position="165"/>
    </location>
</feature>
<dbReference type="InterPro" id="IPR031137">
    <property type="entry name" value="GRF"/>
</dbReference>
<proteinExistence type="inferred from homology"/>
<feature type="short sequence motif" description="Bipartite nuclear localization signal" evidence="5">
    <location>
        <begin position="131"/>
        <end position="141"/>
    </location>
</feature>
<evidence type="ECO:0000256" key="4">
    <source>
        <dbReference type="ARBA" id="ARBA00023242"/>
    </source>
</evidence>
<feature type="domain" description="WRC" evidence="9">
    <location>
        <begin position="126"/>
        <end position="170"/>
    </location>
</feature>
<dbReference type="Gramene" id="KQJ84396">
    <property type="protein sequence ID" value="KQJ84396"/>
    <property type="gene ID" value="BRADI_5g20607v3"/>
</dbReference>
<organism evidence="11">
    <name type="scientific">Brachypodium distachyon</name>
    <name type="common">Purple false brome</name>
    <name type="synonym">Trachynia distachya</name>
    <dbReference type="NCBI Taxonomy" id="15368"/>
    <lineage>
        <taxon>Eukaryota</taxon>
        <taxon>Viridiplantae</taxon>
        <taxon>Streptophyta</taxon>
        <taxon>Embryophyta</taxon>
        <taxon>Tracheophyta</taxon>
        <taxon>Spermatophyta</taxon>
        <taxon>Magnoliopsida</taxon>
        <taxon>Liliopsida</taxon>
        <taxon>Poales</taxon>
        <taxon>Poaceae</taxon>
        <taxon>BOP clade</taxon>
        <taxon>Pooideae</taxon>
        <taxon>Stipodae</taxon>
        <taxon>Brachypodieae</taxon>
        <taxon>Brachypodium</taxon>
    </lineage>
</organism>
<keyword evidence="12" id="KW-1185">Reference proteome</keyword>
<feature type="region of interest" description="Disordered" evidence="7">
    <location>
        <begin position="1"/>
        <end position="56"/>
    </location>
</feature>
<dbReference type="GO" id="GO:0006351">
    <property type="term" value="P:DNA-templated transcription"/>
    <property type="evidence" value="ECO:0007669"/>
    <property type="project" value="UniProtKB-UniRule"/>
</dbReference>
<dbReference type="STRING" id="15368.I1J1E5"/>
<evidence type="ECO:0000256" key="2">
    <source>
        <dbReference type="ARBA" id="ARBA00008122"/>
    </source>
</evidence>
<name>I1J1E5_BRADI</name>
<evidence type="ECO:0000256" key="1">
    <source>
        <dbReference type="ARBA" id="ARBA00004123"/>
    </source>
</evidence>
<dbReference type="GO" id="GO:0032502">
    <property type="term" value="P:developmental process"/>
    <property type="evidence" value="ECO:0007669"/>
    <property type="project" value="InterPro"/>
</dbReference>
<reference evidence="10 11" key="1">
    <citation type="journal article" date="2010" name="Nature">
        <title>Genome sequencing and analysis of the model grass Brachypodium distachyon.</title>
        <authorList>
            <consortium name="International Brachypodium Initiative"/>
        </authorList>
    </citation>
    <scope>NUCLEOTIDE SEQUENCE [LARGE SCALE GENOMIC DNA]</scope>
    <source>
        <strain evidence="10 11">Bd21</strain>
    </source>
</reference>
<sequence length="393" mass="43190">MAMPFASLSPATDHRPSPSIFPFCRSSPLYPVAGEEAPPPPPPSGQQQQQHTMSARWAPRPATFTAAQYEELEQQALIYKYLVAGVPVPPDLLLPIRRGFDSLASRFYLHHAALGYGSSYFGKKLDPEPGRCRRTDGKKWRCSKEAAQDSKYCERHMHRGRNRSRKPVETQLVAPLSQSQQQQQTPSAAAPARATAFQSHSLYPAIANGGGGAPGSFTLGSTQLHMDNAAPYATAGGGGNKDFRYSTYGVRSLAMDEQSQFMTGAMDTSMDNYSWRLLPSQTSAFSLSSYPLIGTLSGLDQNTICSLPKAEREPFSFFGGDFVTTVDENVKQENQTLRPFFDEWPKARDSWPELPDDTNTTSFPATKLSISIPMTTSDFSTTSSRSPNGIYSR</sequence>
<dbReference type="Pfam" id="PF08879">
    <property type="entry name" value="WRC"/>
    <property type="match status" value="1"/>
</dbReference>
<keyword evidence="6" id="KW-0805">Transcription regulation</keyword>